<feature type="domain" description="Fibronectin type-III" evidence="1">
    <location>
        <begin position="879"/>
        <end position="976"/>
    </location>
</feature>
<dbReference type="EMBL" id="LSMT01000499">
    <property type="protein sequence ID" value="PFX17076.1"/>
    <property type="molecule type" value="Genomic_DNA"/>
</dbReference>
<comment type="caution">
    <text evidence="3">The sequence shown here is derived from an EMBL/GenBank/DDBJ whole genome shotgun (WGS) entry which is preliminary data.</text>
</comment>
<evidence type="ECO:0000259" key="2">
    <source>
        <dbReference type="PROSITE" id="PS50878"/>
    </source>
</evidence>
<accession>A0A2B4RIR2</accession>
<dbReference type="InterPro" id="IPR000477">
    <property type="entry name" value="RT_dom"/>
</dbReference>
<evidence type="ECO:0000313" key="4">
    <source>
        <dbReference type="Proteomes" id="UP000225706"/>
    </source>
</evidence>
<dbReference type="PROSITE" id="PS50853">
    <property type="entry name" value="FN3"/>
    <property type="match status" value="4"/>
</dbReference>
<keyword evidence="3" id="KW-0548">Nucleotidyltransferase</keyword>
<feature type="domain" description="Fibronectin type-III" evidence="1">
    <location>
        <begin position="679"/>
        <end position="773"/>
    </location>
</feature>
<dbReference type="InterPro" id="IPR043502">
    <property type="entry name" value="DNA/RNA_pol_sf"/>
</dbReference>
<dbReference type="Gene3D" id="2.60.40.10">
    <property type="entry name" value="Immunoglobulins"/>
    <property type="match status" value="6"/>
</dbReference>
<dbReference type="InterPro" id="IPR013783">
    <property type="entry name" value="Ig-like_fold"/>
</dbReference>
<dbReference type="SUPFAM" id="SSF56672">
    <property type="entry name" value="DNA/RNA polymerases"/>
    <property type="match status" value="1"/>
</dbReference>
<dbReference type="InterPro" id="IPR036179">
    <property type="entry name" value="Ig-like_dom_sf"/>
</dbReference>
<keyword evidence="3" id="KW-0695">RNA-directed DNA polymerase</keyword>
<dbReference type="CDD" id="cd00063">
    <property type="entry name" value="FN3"/>
    <property type="match status" value="4"/>
</dbReference>
<sequence length="1211" mass="137208">MRTRDQRRKLAGKTNDPFHWNGYRFFRQEVKREIRVAEKVHVRTQILDSNGNSNSIWKIINRCLPRKQQDNFMASEDPTGLANELNDFFISVGSNTAQKARDLSLHHGLNVNLDVPTPLHISTDVSPELFVLHQVTENQVERVIRSLPSNKAPGMDKISSRILKDSLPSTLTTITHIVNNSFVTNTFARAWKTAEVTPILKCGNPDVPNNYRPISLLPIVSKVTERLVHGQLMEHLIRNNKLAAHQSGNRKLHSTETALLYVTDQLLQAMDNKKVSIMVLLDMSKAFDSIRHDILLSKLQNLDFSQGALNWFQSYLSNRQQCVRIGDAVSKVLPLEFGVPQGSILGPVLFTIYVNDLLSVPKRCLSASYVDDCKLYLSFSPAELPTSILALNEDLTRISQWCCKNSLLINPDKTKVLAVGLPQLLKKLSSFSITLFDKEITPVPVVKDLGVLLDTHLSYNQHITEIASKCLFKLYQINRIKHLLDRKTLLLVINSFVFSKLQYCSTVWSNTSSSNIDKLQKVQNFAGRIILGLRKMISLLKMEAVLLTFLLCFLRTQLASSEADALEDILKNITEREEDLIIEKSIYTLRYRIGHLVKMIFGAIDNPLVRFNEHQNWFFAGRKAALHCVASGWPLPTVKWLLNGKQVKDGDLNETIHLKETVTEESITLSLHFSEWHHHPRFSWRNHTCGRALKLQWNPPLLIDSTVNGYQVTLRSVNGELKRLSNLSREVRSHEFDGLEINTVYKVNIRARDLNGFGLWARQQLTTTAVVPTALNFQAKPHGCSAELSWDKTVNHSCSITKFTIYYRKSITERLLANSSVWIVKTLNGSNVYVKKYRLWLGCAQKYEIMVMAWNQRGHNDYNENSVLSVLTEEGFPFTPSIIDIKQKQCGVVEVSWNPSSADSGGGPITGFHAQIRKEKSPKWHNCTDFLSNVNDSCSFDGLLSRKNYDVRVRAVNQKGSSNWTNWTYKTEIVGSKAALGVCKCFSLLNQASFFNLIASPPDSPTILYDNCSISGRNATVKWTVPEHHFCSITMYSIDYRETEPTIENWRQLNVTGITSYELHLQYSKKYEVIIFAWNKLGRSKTSEAWDPRTAQDVPFEPTLHQPILGQCNIINASWSPPMREALGDPVSAYVLQIKRTGSEGSWINCSSFSVLNSISCLYADLTLYSDYDVRVLAKNKIGYSLPSNVLKITTRGAGTEQSSLSLNNKF</sequence>
<dbReference type="Pfam" id="PF00041">
    <property type="entry name" value="fn3"/>
    <property type="match status" value="2"/>
</dbReference>
<dbReference type="Proteomes" id="UP000225706">
    <property type="component" value="Unassembled WGS sequence"/>
</dbReference>
<evidence type="ECO:0000313" key="3">
    <source>
        <dbReference type="EMBL" id="PFX17076.1"/>
    </source>
</evidence>
<dbReference type="AlphaFoldDB" id="A0A2B4RIR2"/>
<feature type="domain" description="Fibronectin type-III" evidence="1">
    <location>
        <begin position="1098"/>
        <end position="1198"/>
    </location>
</feature>
<dbReference type="SMART" id="SM00060">
    <property type="entry name" value="FN3"/>
    <property type="match status" value="5"/>
</dbReference>
<dbReference type="STRING" id="50429.A0A2B4RIR2"/>
<keyword evidence="4" id="KW-1185">Reference proteome</keyword>
<dbReference type="OrthoDB" id="5987902at2759"/>
<dbReference type="Pfam" id="PF00078">
    <property type="entry name" value="RVT_1"/>
    <property type="match status" value="1"/>
</dbReference>
<name>A0A2B4RIR2_STYPI</name>
<feature type="domain" description="Reverse transcriptase" evidence="2">
    <location>
        <begin position="180"/>
        <end position="435"/>
    </location>
</feature>
<organism evidence="3 4">
    <name type="scientific">Stylophora pistillata</name>
    <name type="common">Smooth cauliflower coral</name>
    <dbReference type="NCBI Taxonomy" id="50429"/>
    <lineage>
        <taxon>Eukaryota</taxon>
        <taxon>Metazoa</taxon>
        <taxon>Cnidaria</taxon>
        <taxon>Anthozoa</taxon>
        <taxon>Hexacorallia</taxon>
        <taxon>Scleractinia</taxon>
        <taxon>Astrocoeniina</taxon>
        <taxon>Pocilloporidae</taxon>
        <taxon>Stylophora</taxon>
    </lineage>
</organism>
<dbReference type="PROSITE" id="PS50878">
    <property type="entry name" value="RT_POL"/>
    <property type="match status" value="1"/>
</dbReference>
<proteinExistence type="predicted"/>
<dbReference type="SUPFAM" id="SSF48726">
    <property type="entry name" value="Immunoglobulin"/>
    <property type="match status" value="1"/>
</dbReference>
<dbReference type="GO" id="GO:0003964">
    <property type="term" value="F:RNA-directed DNA polymerase activity"/>
    <property type="evidence" value="ECO:0007669"/>
    <property type="project" value="UniProtKB-KW"/>
</dbReference>
<reference evidence="4" key="1">
    <citation type="journal article" date="2017" name="bioRxiv">
        <title>Comparative analysis of the genomes of Stylophora pistillata and Acropora digitifera provides evidence for extensive differences between species of corals.</title>
        <authorList>
            <person name="Voolstra C.R."/>
            <person name="Li Y."/>
            <person name="Liew Y.J."/>
            <person name="Baumgarten S."/>
            <person name="Zoccola D."/>
            <person name="Flot J.-F."/>
            <person name="Tambutte S."/>
            <person name="Allemand D."/>
            <person name="Aranda M."/>
        </authorList>
    </citation>
    <scope>NUCLEOTIDE SEQUENCE [LARGE SCALE GENOMIC DNA]</scope>
</reference>
<evidence type="ECO:0000259" key="1">
    <source>
        <dbReference type="PROSITE" id="PS50853"/>
    </source>
</evidence>
<keyword evidence="3" id="KW-0808">Transferase</keyword>
<gene>
    <name evidence="3" type="primary">RTase</name>
    <name evidence="3" type="ORF">AWC38_SpisGene18619</name>
</gene>
<feature type="domain" description="Fibronectin type-III" evidence="1">
    <location>
        <begin position="1001"/>
        <end position="1097"/>
    </location>
</feature>
<dbReference type="InterPro" id="IPR036116">
    <property type="entry name" value="FN3_sf"/>
</dbReference>
<dbReference type="InterPro" id="IPR003961">
    <property type="entry name" value="FN3_dom"/>
</dbReference>
<protein>
    <submittedName>
        <fullName evidence="3">Putative RNA-directed DNA polymerase from transposon BS</fullName>
    </submittedName>
</protein>
<dbReference type="CDD" id="cd01650">
    <property type="entry name" value="RT_nLTR_like"/>
    <property type="match status" value="1"/>
</dbReference>
<dbReference type="PANTHER" id="PTHR33332">
    <property type="entry name" value="REVERSE TRANSCRIPTASE DOMAIN-CONTAINING PROTEIN"/>
    <property type="match status" value="1"/>
</dbReference>
<dbReference type="SUPFAM" id="SSF49265">
    <property type="entry name" value="Fibronectin type III"/>
    <property type="match status" value="3"/>
</dbReference>